<gene>
    <name evidence="3" type="ORF">COCSUDRAFT_57828</name>
</gene>
<evidence type="ECO:0000256" key="2">
    <source>
        <dbReference type="SAM" id="MobiDB-lite"/>
    </source>
</evidence>
<accession>I0YNY4</accession>
<keyword evidence="4" id="KW-1185">Reference proteome</keyword>
<feature type="region of interest" description="Disordered" evidence="2">
    <location>
        <begin position="1"/>
        <end position="20"/>
    </location>
</feature>
<feature type="compositionally biased region" description="Polar residues" evidence="2">
    <location>
        <begin position="141"/>
        <end position="164"/>
    </location>
</feature>
<feature type="compositionally biased region" description="Basic and acidic residues" evidence="2">
    <location>
        <begin position="321"/>
        <end position="332"/>
    </location>
</feature>
<feature type="compositionally biased region" description="Low complexity" evidence="2">
    <location>
        <begin position="295"/>
        <end position="320"/>
    </location>
</feature>
<keyword evidence="1" id="KW-0175">Coiled coil</keyword>
<dbReference type="AlphaFoldDB" id="I0YNY4"/>
<feature type="compositionally biased region" description="Polar residues" evidence="2">
    <location>
        <begin position="9"/>
        <end position="18"/>
    </location>
</feature>
<reference evidence="3 4" key="1">
    <citation type="journal article" date="2012" name="Genome Biol.">
        <title>The genome of the polar eukaryotic microalga coccomyxa subellipsoidea reveals traits of cold adaptation.</title>
        <authorList>
            <person name="Blanc G."/>
            <person name="Agarkova I."/>
            <person name="Grimwood J."/>
            <person name="Kuo A."/>
            <person name="Brueggeman A."/>
            <person name="Dunigan D."/>
            <person name="Gurnon J."/>
            <person name="Ladunga I."/>
            <person name="Lindquist E."/>
            <person name="Lucas S."/>
            <person name="Pangilinan J."/>
            <person name="Proschold T."/>
            <person name="Salamov A."/>
            <person name="Schmutz J."/>
            <person name="Weeks D."/>
            <person name="Yamada T."/>
            <person name="Claverie J.M."/>
            <person name="Grigoriev I."/>
            <person name="Van Etten J."/>
            <person name="Lomsadze A."/>
            <person name="Borodovsky M."/>
        </authorList>
    </citation>
    <scope>NUCLEOTIDE SEQUENCE [LARGE SCALE GENOMIC DNA]</scope>
    <source>
        <strain evidence="3 4">C-169</strain>
    </source>
</reference>
<evidence type="ECO:0000313" key="3">
    <source>
        <dbReference type="EMBL" id="EIE20103.1"/>
    </source>
</evidence>
<comment type="caution">
    <text evidence="3">The sequence shown here is derived from an EMBL/GenBank/DDBJ whole genome shotgun (WGS) entry which is preliminary data.</text>
</comment>
<dbReference type="EMBL" id="AGSI01000016">
    <property type="protein sequence ID" value="EIE20103.1"/>
    <property type="molecule type" value="Genomic_DNA"/>
</dbReference>
<evidence type="ECO:0000256" key="1">
    <source>
        <dbReference type="SAM" id="Coils"/>
    </source>
</evidence>
<dbReference type="Proteomes" id="UP000007264">
    <property type="component" value="Unassembled WGS sequence"/>
</dbReference>
<dbReference type="OrthoDB" id="10646240at2759"/>
<sequence length="480" mass="50002">MGLPELASHASSAQQNGHKGTDVFASASEFDSTLEKLSPHLLARLSLHPGGMAGRAGGGRSPGTPGSSSSCAGSPSETASSGSRQPGSDRHRRRGNRSWAKQAPLPDLVAPPGLTPPSRSSVGSLPSPPYSADVERAFRQRGNTVNKSFSRPRSAESTPGSTPSRGVPLPPSHESPPSASSQPWETVSPKPPGSHPRPSSSRLNRQHQPRKLLLSDAGQRLLRAGQRGGSEAGSEEGAPSQTRAHPTSNASATSSPIRETNAAAACAAASEYLSPLTAAGKCNGSKSPRSEEIHASAGPDAAGRPPPATAAAAAAPPGEGSRAEESGEDAQRRLERLRTEKELADDLATQMAMQAQQLVAERADMAARNAELARENAQASRHNNLLPSTAFLFICLLPLCLMARLEFLEASRGAAADGGNAAEDGDAQQPEQQALEEELGFLHDLLQRAEEEKALLEWQLQQQAVTLAHPPDSEGHGLGG</sequence>
<dbReference type="RefSeq" id="XP_005644647.1">
    <property type="nucleotide sequence ID" value="XM_005644590.1"/>
</dbReference>
<feature type="compositionally biased region" description="Gly residues" evidence="2">
    <location>
        <begin position="51"/>
        <end position="61"/>
    </location>
</feature>
<feature type="coiled-coil region" evidence="1">
    <location>
        <begin position="432"/>
        <end position="466"/>
    </location>
</feature>
<feature type="region of interest" description="Disordered" evidence="2">
    <location>
        <begin position="281"/>
        <end position="332"/>
    </location>
</feature>
<evidence type="ECO:0000313" key="4">
    <source>
        <dbReference type="Proteomes" id="UP000007264"/>
    </source>
</evidence>
<organism evidence="3 4">
    <name type="scientific">Coccomyxa subellipsoidea (strain C-169)</name>
    <name type="common">Green microalga</name>
    <dbReference type="NCBI Taxonomy" id="574566"/>
    <lineage>
        <taxon>Eukaryota</taxon>
        <taxon>Viridiplantae</taxon>
        <taxon>Chlorophyta</taxon>
        <taxon>core chlorophytes</taxon>
        <taxon>Trebouxiophyceae</taxon>
        <taxon>Trebouxiophyceae incertae sedis</taxon>
        <taxon>Coccomyxaceae</taxon>
        <taxon>Coccomyxa</taxon>
        <taxon>Coccomyxa subellipsoidea</taxon>
    </lineage>
</organism>
<dbReference type="GeneID" id="17038079"/>
<feature type="compositionally biased region" description="Low complexity" evidence="2">
    <location>
        <begin position="62"/>
        <end position="81"/>
    </location>
</feature>
<name>I0YNY4_COCSC</name>
<protein>
    <submittedName>
        <fullName evidence="3">Uncharacterized protein</fullName>
    </submittedName>
</protein>
<feature type="region of interest" description="Disordered" evidence="2">
    <location>
        <begin position="45"/>
        <end position="266"/>
    </location>
</feature>
<dbReference type="KEGG" id="csl:COCSUDRAFT_57828"/>
<feature type="compositionally biased region" description="Polar residues" evidence="2">
    <location>
        <begin position="242"/>
        <end position="258"/>
    </location>
</feature>
<proteinExistence type="predicted"/>